<dbReference type="AlphaFoldDB" id="A0A0X3VLF8"/>
<dbReference type="Gene3D" id="3.30.410.40">
    <property type="match status" value="1"/>
</dbReference>
<dbReference type="InterPro" id="IPR007867">
    <property type="entry name" value="GMC_OxRtase_C"/>
</dbReference>
<protein>
    <submittedName>
        <fullName evidence="9">Glucose-methanol-choline oxidoreductase</fullName>
    </submittedName>
</protein>
<dbReference type="SUPFAM" id="SSF54373">
    <property type="entry name" value="FAD-linked reductases, C-terminal domain"/>
    <property type="match status" value="1"/>
</dbReference>
<gene>
    <name evidence="9" type="ORF">ADL28_36980</name>
</gene>
<dbReference type="InterPro" id="IPR000172">
    <property type="entry name" value="GMC_OxRdtase_N"/>
</dbReference>
<keyword evidence="3 6" id="KW-0285">Flavoprotein</keyword>
<dbReference type="InterPro" id="IPR036188">
    <property type="entry name" value="FAD/NAD-bd_sf"/>
</dbReference>
<accession>A0A0X3VLF8</accession>
<dbReference type="Gene3D" id="3.50.50.60">
    <property type="entry name" value="FAD/NAD(P)-binding domain"/>
    <property type="match status" value="1"/>
</dbReference>
<dbReference type="SUPFAM" id="SSF51905">
    <property type="entry name" value="FAD/NAD(P)-binding domain"/>
    <property type="match status" value="1"/>
</dbReference>
<dbReference type="Pfam" id="PF05199">
    <property type="entry name" value="GMC_oxred_C"/>
    <property type="match status" value="1"/>
</dbReference>
<evidence type="ECO:0000256" key="1">
    <source>
        <dbReference type="ARBA" id="ARBA00001974"/>
    </source>
</evidence>
<evidence type="ECO:0000256" key="4">
    <source>
        <dbReference type="ARBA" id="ARBA00022827"/>
    </source>
</evidence>
<evidence type="ECO:0000256" key="2">
    <source>
        <dbReference type="ARBA" id="ARBA00010790"/>
    </source>
</evidence>
<feature type="binding site" evidence="5">
    <location>
        <position position="229"/>
    </location>
    <ligand>
        <name>FAD</name>
        <dbReference type="ChEBI" id="CHEBI:57692"/>
    </ligand>
</feature>
<dbReference type="PROSITE" id="PS00623">
    <property type="entry name" value="GMC_OXRED_1"/>
    <property type="match status" value="1"/>
</dbReference>
<evidence type="ECO:0000256" key="3">
    <source>
        <dbReference type="ARBA" id="ARBA00022630"/>
    </source>
</evidence>
<evidence type="ECO:0000259" key="7">
    <source>
        <dbReference type="PROSITE" id="PS00623"/>
    </source>
</evidence>
<dbReference type="OrthoDB" id="9785276at2"/>
<evidence type="ECO:0000256" key="5">
    <source>
        <dbReference type="PIRSR" id="PIRSR000137-2"/>
    </source>
</evidence>
<reference evidence="10" key="1">
    <citation type="submission" date="2015-10" db="EMBL/GenBank/DDBJ databases">
        <authorList>
            <person name="Ju K.-S."/>
            <person name="Doroghazi J.R."/>
            <person name="Metcalf W.W."/>
        </authorList>
    </citation>
    <scope>NUCLEOTIDE SEQUENCE [LARGE SCALE GENOMIC DNA]</scope>
    <source>
        <strain evidence="10">NRRL F-8817</strain>
    </source>
</reference>
<comment type="cofactor">
    <cofactor evidence="1 5">
        <name>FAD</name>
        <dbReference type="ChEBI" id="CHEBI:57692"/>
    </cofactor>
</comment>
<keyword evidence="4 5" id="KW-0274">FAD</keyword>
<dbReference type="GO" id="GO:0016614">
    <property type="term" value="F:oxidoreductase activity, acting on CH-OH group of donors"/>
    <property type="evidence" value="ECO:0007669"/>
    <property type="project" value="InterPro"/>
</dbReference>
<dbReference type="GO" id="GO:0050660">
    <property type="term" value="F:flavin adenine dinucleotide binding"/>
    <property type="evidence" value="ECO:0007669"/>
    <property type="project" value="InterPro"/>
</dbReference>
<organism evidence="9 10">
    <name type="scientific">Streptomyces violaceusniger</name>
    <dbReference type="NCBI Taxonomy" id="68280"/>
    <lineage>
        <taxon>Bacteria</taxon>
        <taxon>Bacillati</taxon>
        <taxon>Actinomycetota</taxon>
        <taxon>Actinomycetes</taxon>
        <taxon>Kitasatosporales</taxon>
        <taxon>Streptomycetaceae</taxon>
        <taxon>Streptomyces</taxon>
        <taxon>Streptomyces violaceusniger group</taxon>
    </lineage>
</organism>
<dbReference type="PROSITE" id="PS00624">
    <property type="entry name" value="GMC_OXRED_2"/>
    <property type="match status" value="1"/>
</dbReference>
<dbReference type="PANTHER" id="PTHR11552">
    <property type="entry name" value="GLUCOSE-METHANOL-CHOLINE GMC OXIDOREDUCTASE"/>
    <property type="match status" value="1"/>
</dbReference>
<dbReference type="Proteomes" id="UP000053413">
    <property type="component" value="Unassembled WGS sequence"/>
</dbReference>
<evidence type="ECO:0000313" key="10">
    <source>
        <dbReference type="Proteomes" id="UP000053413"/>
    </source>
</evidence>
<dbReference type="PIRSF" id="PIRSF000137">
    <property type="entry name" value="Alcohol_oxidase"/>
    <property type="match status" value="1"/>
</dbReference>
<dbReference type="InterPro" id="IPR012132">
    <property type="entry name" value="GMC_OxRdtase"/>
</dbReference>
<evidence type="ECO:0000256" key="6">
    <source>
        <dbReference type="RuleBase" id="RU003968"/>
    </source>
</evidence>
<feature type="domain" description="Glucose-methanol-choline oxidoreductase N-terminal" evidence="7">
    <location>
        <begin position="89"/>
        <end position="112"/>
    </location>
</feature>
<evidence type="ECO:0000259" key="8">
    <source>
        <dbReference type="PROSITE" id="PS00624"/>
    </source>
</evidence>
<evidence type="ECO:0000313" key="9">
    <source>
        <dbReference type="EMBL" id="KUL45613.1"/>
    </source>
</evidence>
<comment type="caution">
    <text evidence="9">The sequence shown here is derived from an EMBL/GenBank/DDBJ whole genome shotgun (WGS) entry which is preliminary data.</text>
</comment>
<dbReference type="RefSeq" id="WP_059148168.1">
    <property type="nucleotide sequence ID" value="NZ_LLZJ01000401.1"/>
</dbReference>
<sequence length="519" mass="55107">MRPEPPVPEVIVVGAGSAGSALAAGLVRSGRRVLLLEAGRDYPASELPESWRSPNPLAAILDPGSEPLLWEDHLASRTATQEPSLYWRGKGLGGSSVINGQIAIRPPLEDFDDWAADGCTGWSADDVLPFLADLESDQEHGDDPFHGADGPIPVHRYPEEAWGSVDLALRDAALAAGQPWTPDVNAPGATGVSPYPANSVEGRRVSCHDAYLEPLRDNPLLTIRGGALVDRVELEAGRAVGVRLADGEVLRADLVVLSAGATATPSILMRSGIGPARHLAEQRIAVHADLPVGEGMQDHPMALIGIPLTVAATARPWDRHTNCCVRYSSRMTPDTNDMMLVALNQNALAMASAEPRAGAGAVGVFVNRTYSRGTLRLRGVDPRTQPQLSFNMLDVELDVDRLAAGIRQLAELVEHPAFGAIAASDVWAANAQLWAVLDGPEERLRDYLRATAVDTQHATSTCRMGDPTAATTVVDPEGRVLGVEGLRVADASVFPFVPRANTHLASVLVGELLAARLTT</sequence>
<dbReference type="Pfam" id="PF00732">
    <property type="entry name" value="GMC_oxred_N"/>
    <property type="match status" value="1"/>
</dbReference>
<comment type="similarity">
    <text evidence="2 6">Belongs to the GMC oxidoreductase family.</text>
</comment>
<name>A0A0X3VLF8_STRVO</name>
<dbReference type="PANTHER" id="PTHR11552:SF147">
    <property type="entry name" value="CHOLINE DEHYDROGENASE, MITOCHONDRIAL"/>
    <property type="match status" value="1"/>
</dbReference>
<dbReference type="EMBL" id="LLZJ01000401">
    <property type="protein sequence ID" value="KUL45613.1"/>
    <property type="molecule type" value="Genomic_DNA"/>
</dbReference>
<feature type="domain" description="Glucose-methanol-choline oxidoreductase N-terminal" evidence="8">
    <location>
        <begin position="260"/>
        <end position="274"/>
    </location>
</feature>
<proteinExistence type="inferred from homology"/>